<dbReference type="InterPro" id="IPR050330">
    <property type="entry name" value="Bact_OuterMem_StrucFunc"/>
</dbReference>
<keyword evidence="2 4" id="KW-0472">Membrane</keyword>
<evidence type="ECO:0000256" key="2">
    <source>
        <dbReference type="ARBA" id="ARBA00023136"/>
    </source>
</evidence>
<protein>
    <recommendedName>
        <fullName evidence="5">OmpA-like domain-containing protein</fullName>
    </recommendedName>
</protein>
<name>A0A2N0AM29_9LEPT</name>
<dbReference type="PRINTS" id="PR01021">
    <property type="entry name" value="OMPADOMAIN"/>
</dbReference>
<keyword evidence="7" id="KW-1185">Reference proteome</keyword>
<comment type="caution">
    <text evidence="6">The sequence shown here is derived from an EMBL/GenBank/DDBJ whole genome shotgun (WGS) entry which is preliminary data.</text>
</comment>
<evidence type="ECO:0000259" key="5">
    <source>
        <dbReference type="PROSITE" id="PS51123"/>
    </source>
</evidence>
<dbReference type="EMBL" id="NPDX01000001">
    <property type="protein sequence ID" value="PJZ85359.1"/>
    <property type="molecule type" value="Genomic_DNA"/>
</dbReference>
<dbReference type="AlphaFoldDB" id="A0A2N0AM29"/>
<dbReference type="Proteomes" id="UP000232145">
    <property type="component" value="Unassembled WGS sequence"/>
</dbReference>
<dbReference type="SUPFAM" id="SSF103088">
    <property type="entry name" value="OmpA-like"/>
    <property type="match status" value="1"/>
</dbReference>
<evidence type="ECO:0000256" key="3">
    <source>
        <dbReference type="ARBA" id="ARBA00023237"/>
    </source>
</evidence>
<keyword evidence="3" id="KW-0998">Cell outer membrane</keyword>
<proteinExistence type="predicted"/>
<dbReference type="PANTHER" id="PTHR30329">
    <property type="entry name" value="STATOR ELEMENT OF FLAGELLAR MOTOR COMPLEX"/>
    <property type="match status" value="1"/>
</dbReference>
<evidence type="ECO:0000256" key="1">
    <source>
        <dbReference type="ARBA" id="ARBA00004442"/>
    </source>
</evidence>
<organism evidence="6 7">
    <name type="scientific">Leptospira harrisiae</name>
    <dbReference type="NCBI Taxonomy" id="2023189"/>
    <lineage>
        <taxon>Bacteria</taxon>
        <taxon>Pseudomonadati</taxon>
        <taxon>Spirochaetota</taxon>
        <taxon>Spirochaetia</taxon>
        <taxon>Leptospirales</taxon>
        <taxon>Leptospiraceae</taxon>
        <taxon>Leptospira</taxon>
    </lineage>
</organism>
<evidence type="ECO:0000313" key="6">
    <source>
        <dbReference type="EMBL" id="PJZ85359.1"/>
    </source>
</evidence>
<dbReference type="PROSITE" id="PS51123">
    <property type="entry name" value="OMPA_2"/>
    <property type="match status" value="1"/>
</dbReference>
<feature type="domain" description="OmpA-like" evidence="5">
    <location>
        <begin position="114"/>
        <end position="231"/>
    </location>
</feature>
<dbReference type="InterPro" id="IPR006664">
    <property type="entry name" value="OMP_bac"/>
</dbReference>
<dbReference type="InterPro" id="IPR006665">
    <property type="entry name" value="OmpA-like"/>
</dbReference>
<sequence>MRKRIYLSILIHSTFLLLFVINCNSIVKQEWKDSVAFQKFCGCVIPKEEKAGDYLGSLPVGSLDKLGTSEYLEKLYKGLRSDFEHSGTPFEEVGGSLVGKGVELKRIEDDEKRLRELLIVIDGDVAFPSGKSTLTPKAKELIAKVGDAMEAYPETNCRIGGHTDSVGAFSMNLKLSKERSQSVKLELKLIHRIVEERFKEVDGFADLQKIVDTMLAEKKNRRTEVYVGTVRIVY</sequence>
<dbReference type="InterPro" id="IPR036737">
    <property type="entry name" value="OmpA-like_sf"/>
</dbReference>
<gene>
    <name evidence="6" type="ORF">CH364_03685</name>
</gene>
<dbReference type="Pfam" id="PF00691">
    <property type="entry name" value="OmpA"/>
    <property type="match status" value="1"/>
</dbReference>
<accession>A0A2N0AM29</accession>
<dbReference type="GO" id="GO:0009279">
    <property type="term" value="C:cell outer membrane"/>
    <property type="evidence" value="ECO:0007669"/>
    <property type="project" value="UniProtKB-SubCell"/>
</dbReference>
<dbReference type="Gene3D" id="3.30.1330.60">
    <property type="entry name" value="OmpA-like domain"/>
    <property type="match status" value="1"/>
</dbReference>
<dbReference type="RefSeq" id="WP_100742260.1">
    <property type="nucleotide sequence ID" value="NZ_NPDW01000001.1"/>
</dbReference>
<comment type="subcellular location">
    <subcellularLocation>
        <location evidence="1">Cell outer membrane</location>
    </subcellularLocation>
</comment>
<dbReference type="CDD" id="cd07185">
    <property type="entry name" value="OmpA_C-like"/>
    <property type="match status" value="1"/>
</dbReference>
<reference evidence="6 7" key="1">
    <citation type="submission" date="2017-07" db="EMBL/GenBank/DDBJ databases">
        <title>Leptospira spp. isolated from tropical soils.</title>
        <authorList>
            <person name="Thibeaux R."/>
            <person name="Iraola G."/>
            <person name="Ferres I."/>
            <person name="Bierque E."/>
            <person name="Girault D."/>
            <person name="Soupe-Gilbert M.-E."/>
            <person name="Picardeau M."/>
            <person name="Goarant C."/>
        </authorList>
    </citation>
    <scope>NUCLEOTIDE SEQUENCE [LARGE SCALE GENOMIC DNA]</scope>
    <source>
        <strain evidence="6 7">FH2-B-A1</strain>
    </source>
</reference>
<evidence type="ECO:0000313" key="7">
    <source>
        <dbReference type="Proteomes" id="UP000232145"/>
    </source>
</evidence>
<dbReference type="OrthoDB" id="9810367at2"/>
<evidence type="ECO:0000256" key="4">
    <source>
        <dbReference type="PROSITE-ProRule" id="PRU00473"/>
    </source>
</evidence>
<dbReference type="PANTHER" id="PTHR30329:SF21">
    <property type="entry name" value="LIPOPROTEIN YIAD-RELATED"/>
    <property type="match status" value="1"/>
</dbReference>